<feature type="domain" description="Transposase IS116/IS110/IS902 C-terminal" evidence="2">
    <location>
        <begin position="257"/>
        <end position="333"/>
    </location>
</feature>
<organism evidence="3 4">
    <name type="scientific">Bradyrhizobium retamae</name>
    <dbReference type="NCBI Taxonomy" id="1300035"/>
    <lineage>
        <taxon>Bacteria</taxon>
        <taxon>Pseudomonadati</taxon>
        <taxon>Pseudomonadota</taxon>
        <taxon>Alphaproteobacteria</taxon>
        <taxon>Hyphomicrobiales</taxon>
        <taxon>Nitrobacteraceae</taxon>
        <taxon>Bradyrhizobium</taxon>
    </lineage>
</organism>
<reference evidence="3 4" key="1">
    <citation type="submission" date="2014-03" db="EMBL/GenBank/DDBJ databases">
        <title>Bradyrhizobium valentinum sp. nov., isolated from effective nodules of Lupinus mariae-josephae, a lupine endemic of basic-lime soils in Eastern Spain.</title>
        <authorList>
            <person name="Duran D."/>
            <person name="Rey L."/>
            <person name="Navarro A."/>
            <person name="Busquets A."/>
            <person name="Imperial J."/>
            <person name="Ruiz-Argueso T."/>
        </authorList>
    </citation>
    <scope>NUCLEOTIDE SEQUENCE [LARGE SCALE GENOMIC DNA]</scope>
    <source>
        <strain evidence="3 4">Ro19</strain>
    </source>
</reference>
<feature type="domain" description="Transposase IS110-like N-terminal" evidence="1">
    <location>
        <begin position="56"/>
        <end position="178"/>
    </location>
</feature>
<evidence type="ECO:0000313" key="3">
    <source>
        <dbReference type="EMBL" id="KRR28353.1"/>
    </source>
</evidence>
<evidence type="ECO:0000313" key="4">
    <source>
        <dbReference type="Proteomes" id="UP000052023"/>
    </source>
</evidence>
<sequence length="384" mass="44078">MNNLPPAATHDDAVRCLFAIELSKKSWIVAVNTPLSDKVSRHTLKPCDGKELLDLCERIRTRVARETKQRVEIISCYEAGYDGFWLHRLLEAHGIRNYVIDPASLQVDRRARRAKTDRVDVERLLRSLMAYLRGEPKVWSVVRVPSVAEEDNRRLHRERGRLINERIQHVNRIKGLLAIHGIYEYQPLRRDRMQQLERLRTADGRSLPPRLMAEILRELQRLELVIGMIKTIEAERDAIASAKTEAEHTSAKKIQDLAIIKCIGPEFANTLVGEVFYRSFDNRKQLASYVGLTPAHFQSGATCRDQGISKAGNAKARTVMIELAWLWLRHQPDSPLSIWFRDRVGKLKGRIRRITIVAVARKLLIALWRYLETGLVPEGTALKV</sequence>
<dbReference type="Pfam" id="PF02371">
    <property type="entry name" value="Transposase_20"/>
    <property type="match status" value="1"/>
</dbReference>
<protein>
    <submittedName>
        <fullName evidence="3">Transposase</fullName>
    </submittedName>
</protein>
<comment type="caution">
    <text evidence="3">The sequence shown here is derived from an EMBL/GenBank/DDBJ whole genome shotgun (WGS) entry which is preliminary data.</text>
</comment>
<name>A0A0R3N885_9BRAD</name>
<dbReference type="PANTHER" id="PTHR33055:SF3">
    <property type="entry name" value="PUTATIVE TRANSPOSASE FOR IS117-RELATED"/>
    <property type="match status" value="1"/>
</dbReference>
<dbReference type="InterPro" id="IPR047650">
    <property type="entry name" value="Transpos_IS110"/>
</dbReference>
<proteinExistence type="predicted"/>
<keyword evidence="4" id="KW-1185">Reference proteome</keyword>
<dbReference type="GO" id="GO:0003677">
    <property type="term" value="F:DNA binding"/>
    <property type="evidence" value="ECO:0007669"/>
    <property type="project" value="InterPro"/>
</dbReference>
<dbReference type="OrthoDB" id="7459855at2"/>
<dbReference type="GO" id="GO:0006313">
    <property type="term" value="P:DNA transposition"/>
    <property type="evidence" value="ECO:0007669"/>
    <property type="project" value="InterPro"/>
</dbReference>
<dbReference type="InterPro" id="IPR003346">
    <property type="entry name" value="Transposase_20"/>
</dbReference>
<dbReference type="GO" id="GO:0004803">
    <property type="term" value="F:transposase activity"/>
    <property type="evidence" value="ECO:0007669"/>
    <property type="project" value="InterPro"/>
</dbReference>
<accession>A0A0R3N885</accession>
<dbReference type="Proteomes" id="UP000052023">
    <property type="component" value="Unassembled WGS sequence"/>
</dbReference>
<dbReference type="NCBIfam" id="NF033542">
    <property type="entry name" value="transpos_IS110"/>
    <property type="match status" value="1"/>
</dbReference>
<dbReference type="InterPro" id="IPR002525">
    <property type="entry name" value="Transp_IS110-like_N"/>
</dbReference>
<dbReference type="AlphaFoldDB" id="A0A0R3N885"/>
<gene>
    <name evidence="3" type="ORF">CQ13_39605</name>
</gene>
<dbReference type="PANTHER" id="PTHR33055">
    <property type="entry name" value="TRANSPOSASE FOR INSERTION SEQUENCE ELEMENT IS1111A"/>
    <property type="match status" value="1"/>
</dbReference>
<evidence type="ECO:0000259" key="2">
    <source>
        <dbReference type="Pfam" id="PF02371"/>
    </source>
</evidence>
<evidence type="ECO:0000259" key="1">
    <source>
        <dbReference type="Pfam" id="PF01548"/>
    </source>
</evidence>
<dbReference type="EMBL" id="LLYA01000097">
    <property type="protein sequence ID" value="KRR28353.1"/>
    <property type="molecule type" value="Genomic_DNA"/>
</dbReference>
<dbReference type="Pfam" id="PF01548">
    <property type="entry name" value="DEDD_Tnp_IS110"/>
    <property type="match status" value="1"/>
</dbReference>